<dbReference type="SUPFAM" id="SSF53335">
    <property type="entry name" value="S-adenosyl-L-methionine-dependent methyltransferases"/>
    <property type="match status" value="1"/>
</dbReference>
<reference evidence="2 3" key="1">
    <citation type="submission" date="2019-05" db="EMBL/GenBank/DDBJ databases">
        <title>Burkholderia sp. DHOD12, isolated from subtropical forest soil.</title>
        <authorList>
            <person name="Gao Z.-H."/>
            <person name="Qiu L.-H."/>
        </authorList>
    </citation>
    <scope>NUCLEOTIDE SEQUENCE [LARGE SCALE GENOMIC DNA]</scope>
    <source>
        <strain evidence="2 3">DHOD12</strain>
    </source>
</reference>
<evidence type="ECO:0000313" key="3">
    <source>
        <dbReference type="Proteomes" id="UP000298656"/>
    </source>
</evidence>
<keyword evidence="2" id="KW-0808">Transferase</keyword>
<keyword evidence="3" id="KW-1185">Reference proteome</keyword>
<dbReference type="KEGG" id="tvl:FAZ95_22060"/>
<dbReference type="Proteomes" id="UP000298656">
    <property type="component" value="Chromosome 2"/>
</dbReference>
<dbReference type="InterPro" id="IPR013216">
    <property type="entry name" value="Methyltransf_11"/>
</dbReference>
<dbReference type="Pfam" id="PF08241">
    <property type="entry name" value="Methyltransf_11"/>
    <property type="match status" value="1"/>
</dbReference>
<dbReference type="Gene3D" id="3.40.50.150">
    <property type="entry name" value="Vaccinia Virus protein VP39"/>
    <property type="match status" value="1"/>
</dbReference>
<dbReference type="EMBL" id="CP040078">
    <property type="protein sequence ID" value="QCP54780.1"/>
    <property type="molecule type" value="Genomic_DNA"/>
</dbReference>
<gene>
    <name evidence="2" type="ORF">FAZ95_22060</name>
</gene>
<organism evidence="2 3">
    <name type="scientific">Trinickia violacea</name>
    <dbReference type="NCBI Taxonomy" id="2571746"/>
    <lineage>
        <taxon>Bacteria</taxon>
        <taxon>Pseudomonadati</taxon>
        <taxon>Pseudomonadota</taxon>
        <taxon>Betaproteobacteria</taxon>
        <taxon>Burkholderiales</taxon>
        <taxon>Burkholderiaceae</taxon>
        <taxon>Trinickia</taxon>
    </lineage>
</organism>
<accession>A0A4V1EIS4</accession>
<proteinExistence type="predicted"/>
<feature type="domain" description="Methyltransferase type 11" evidence="1">
    <location>
        <begin position="9"/>
        <end position="61"/>
    </location>
</feature>
<dbReference type="GO" id="GO:0008757">
    <property type="term" value="F:S-adenosylmethionine-dependent methyltransferase activity"/>
    <property type="evidence" value="ECO:0007669"/>
    <property type="project" value="InterPro"/>
</dbReference>
<dbReference type="AlphaFoldDB" id="A0A4V1EIS4"/>
<evidence type="ECO:0000259" key="1">
    <source>
        <dbReference type="Pfam" id="PF08241"/>
    </source>
</evidence>
<evidence type="ECO:0000313" key="2">
    <source>
        <dbReference type="EMBL" id="QCP54780.1"/>
    </source>
</evidence>
<keyword evidence="2" id="KW-0489">Methyltransferase</keyword>
<protein>
    <submittedName>
        <fullName evidence="2">Class I SAM-dependent methyltransferase</fullName>
    </submittedName>
</protein>
<sequence>MSARAVLPPNIRLINERAQKLSLETGSVDYVLSHMALMLMDDIEQVMREIRRVLRRGGRFVAIIGRAFLLGEVGEAFLNVFRPIAKAYLTHLRFGDSRTRCEAGWRELLQHGFANVTFEDIDVEWTPTPEQRAAGGMRWPPTAAYALRASEPRVEGPTHAAPPTRVLVRQGSLA</sequence>
<dbReference type="CDD" id="cd02440">
    <property type="entry name" value="AdoMet_MTases"/>
    <property type="match status" value="1"/>
</dbReference>
<dbReference type="InterPro" id="IPR029063">
    <property type="entry name" value="SAM-dependent_MTases_sf"/>
</dbReference>
<dbReference type="OrthoDB" id="65624at2"/>
<dbReference type="GO" id="GO:0032259">
    <property type="term" value="P:methylation"/>
    <property type="evidence" value="ECO:0007669"/>
    <property type="project" value="UniProtKB-KW"/>
</dbReference>
<name>A0A4V1EIS4_9BURK</name>